<protein>
    <submittedName>
        <fullName evidence="4">Putative endoplasmic reticulum membrane protein</fullName>
    </submittedName>
</protein>
<keyword evidence="1" id="KW-1133">Transmembrane helix</keyword>
<dbReference type="PANTHER" id="PTHR36853:SF1">
    <property type="entry name" value="DUF3844 DOMAIN-CONTAINING PROTEIN"/>
    <property type="match status" value="1"/>
</dbReference>
<evidence type="ECO:0000259" key="3">
    <source>
        <dbReference type="Pfam" id="PF12955"/>
    </source>
</evidence>
<dbReference type="InterPro" id="IPR053065">
    <property type="entry name" value="Archenteron_Induction-Rel"/>
</dbReference>
<feature type="chain" id="PRO_5005839281" evidence="2">
    <location>
        <begin position="18"/>
        <end position="397"/>
    </location>
</feature>
<reference evidence="4 5" key="1">
    <citation type="submission" date="2015-07" db="EMBL/GenBank/DDBJ databases">
        <title>The genome of the fungus Escovopsis weberi, a specialized disease agent of ant agriculture.</title>
        <authorList>
            <person name="de Man T.J."/>
            <person name="Stajich J.E."/>
            <person name="Kubicek C.P."/>
            <person name="Chenthamara K."/>
            <person name="Atanasova L."/>
            <person name="Druzhinina I.S."/>
            <person name="Birnbaum S."/>
            <person name="Barribeau S.M."/>
            <person name="Teiling C."/>
            <person name="Suen G."/>
            <person name="Currie C."/>
            <person name="Gerardo N.M."/>
        </authorList>
    </citation>
    <scope>NUCLEOTIDE SEQUENCE [LARGE SCALE GENOMIC DNA]</scope>
</reference>
<proteinExistence type="predicted"/>
<feature type="domain" description="Vacuolar sorting protein Vps3844 C-terminal" evidence="3">
    <location>
        <begin position="288"/>
        <end position="391"/>
    </location>
</feature>
<evidence type="ECO:0000313" key="4">
    <source>
        <dbReference type="EMBL" id="KOS18265.1"/>
    </source>
</evidence>
<keyword evidence="1" id="KW-0472">Membrane</keyword>
<dbReference type="PANTHER" id="PTHR36853">
    <property type="entry name" value="EXPRESSED PROTEIN"/>
    <property type="match status" value="1"/>
</dbReference>
<dbReference type="GO" id="GO:0005783">
    <property type="term" value="C:endoplasmic reticulum"/>
    <property type="evidence" value="ECO:0007669"/>
    <property type="project" value="TreeGrafter"/>
</dbReference>
<feature type="signal peptide" evidence="2">
    <location>
        <begin position="1"/>
        <end position="17"/>
    </location>
</feature>
<dbReference type="EMBL" id="LGSR01000022">
    <property type="protein sequence ID" value="KOS18265.1"/>
    <property type="molecule type" value="Genomic_DNA"/>
</dbReference>
<dbReference type="STRING" id="150374.A0A0M9VSZ8"/>
<keyword evidence="5" id="KW-1185">Reference proteome</keyword>
<dbReference type="InterPro" id="IPR024382">
    <property type="entry name" value="Vps3844_C"/>
</dbReference>
<keyword evidence="2" id="KW-0732">Signal</keyword>
<evidence type="ECO:0000256" key="2">
    <source>
        <dbReference type="SAM" id="SignalP"/>
    </source>
</evidence>
<gene>
    <name evidence="4" type="ORF">ESCO_002512</name>
</gene>
<dbReference type="OrthoDB" id="5583277at2759"/>
<dbReference type="AlphaFoldDB" id="A0A0M9VSZ8"/>
<sequence length="397" mass="41780">MKPALGFLAALATCAAAAQPVADVFILPRPDASLSSSSSSSSSTATTTPSLSRSLTRLLLLQRLAHPGKGPFAKDIPSGLDLEEVASALNSFGKTLPPLFGDDQPEEPRQLVLMLEGLTEKQIKDTAALLKVQPSFTISNPPSAGAHKKLATNDFYNAGVTNEHDCGIDDATNPFKEECWSGKSTVARYSVGKNSEILSDLVGRFSMLESLARKGEMETAILLLPAVSESSKSSSWSDKPQELRRRQFASAEQVITSFGGASSSSAAPTQNLVDGSVFRPRPGAVPACFSSLESCKAGTGSCSQQGQCVDRFASSKAENSEVCFSCHCMSTRAGENGTLTHWAGPTCAKKDISVPFWLFAGFALLLIGTLSLATSMLYSVGEERLPGVIGAGVSKSK</sequence>
<dbReference type="Proteomes" id="UP000053831">
    <property type="component" value="Unassembled WGS sequence"/>
</dbReference>
<accession>A0A0M9VSZ8</accession>
<evidence type="ECO:0000313" key="5">
    <source>
        <dbReference type="Proteomes" id="UP000053831"/>
    </source>
</evidence>
<comment type="caution">
    <text evidence="4">The sequence shown here is derived from an EMBL/GenBank/DDBJ whole genome shotgun (WGS) entry which is preliminary data.</text>
</comment>
<organism evidence="4 5">
    <name type="scientific">Escovopsis weberi</name>
    <dbReference type="NCBI Taxonomy" id="150374"/>
    <lineage>
        <taxon>Eukaryota</taxon>
        <taxon>Fungi</taxon>
        <taxon>Dikarya</taxon>
        <taxon>Ascomycota</taxon>
        <taxon>Pezizomycotina</taxon>
        <taxon>Sordariomycetes</taxon>
        <taxon>Hypocreomycetidae</taxon>
        <taxon>Hypocreales</taxon>
        <taxon>Hypocreaceae</taxon>
        <taxon>Escovopsis</taxon>
    </lineage>
</organism>
<evidence type="ECO:0000256" key="1">
    <source>
        <dbReference type="SAM" id="Phobius"/>
    </source>
</evidence>
<name>A0A0M9VSZ8_ESCWE</name>
<dbReference type="Pfam" id="PF12955">
    <property type="entry name" value="Vps3844_C"/>
    <property type="match status" value="1"/>
</dbReference>
<feature type="transmembrane region" description="Helical" evidence="1">
    <location>
        <begin position="356"/>
        <end position="378"/>
    </location>
</feature>
<keyword evidence="1" id="KW-0812">Transmembrane</keyword>